<evidence type="ECO:0000256" key="11">
    <source>
        <dbReference type="ARBA" id="ARBA00023163"/>
    </source>
</evidence>
<dbReference type="KEGG" id="cted:CTEST_02455"/>
<dbReference type="AlphaFoldDB" id="A0A0G3H3F9"/>
<evidence type="ECO:0000256" key="12">
    <source>
        <dbReference type="HAMAP-Rule" id="MF_01479"/>
    </source>
</evidence>
<keyword evidence="9 12" id="KW-0238">DNA-binding</keyword>
<dbReference type="RefSeq" id="WP_047252382.1">
    <property type="nucleotide sequence ID" value="NZ_CP011545.1"/>
</dbReference>
<gene>
    <name evidence="12" type="primary">whiB</name>
    <name evidence="14" type="ORF">CTEST_02455</name>
</gene>
<evidence type="ECO:0000256" key="3">
    <source>
        <dbReference type="ARBA" id="ARBA00022485"/>
    </source>
</evidence>
<evidence type="ECO:0000256" key="9">
    <source>
        <dbReference type="ARBA" id="ARBA00023125"/>
    </source>
</evidence>
<reference evidence="14 15" key="1">
    <citation type="journal article" date="2015" name="Genome Announc.">
        <title>Complete Genome Sequence of the Type Strain Corynebacterium testudinoris DSM 44614, Recovered from Necrotic Lesions in the Mouth of a Tortoise.</title>
        <authorList>
            <person name="Ruckert C."/>
            <person name="Kriete M."/>
            <person name="Jaenicke S."/>
            <person name="Winkler A."/>
            <person name="Tauch A."/>
        </authorList>
    </citation>
    <scope>NUCLEOTIDE SEQUENCE [LARGE SCALE GENOMIC DNA]</scope>
    <source>
        <strain evidence="14 15">DSM 44614</strain>
    </source>
</reference>
<feature type="domain" description="4Fe-4S Wbl-type" evidence="13">
    <location>
        <begin position="22"/>
        <end position="86"/>
    </location>
</feature>
<sequence>MAQPHLLPGPNADFWDWQLQGACRGEDSEVFYHPDGERGRARSQRESRAKLICHSCPVIAACREHALEMAEPYGIWGGLSEVERLNVLRNRSKRLRIEVKV</sequence>
<keyword evidence="15" id="KW-1185">Reference proteome</keyword>
<dbReference type="GO" id="GO:0046872">
    <property type="term" value="F:metal ion binding"/>
    <property type="evidence" value="ECO:0007669"/>
    <property type="project" value="UniProtKB-KW"/>
</dbReference>
<feature type="binding site" evidence="12">
    <location>
        <position position="53"/>
    </location>
    <ligand>
        <name>[4Fe-4S] cluster</name>
        <dbReference type="ChEBI" id="CHEBI:49883"/>
    </ligand>
</feature>
<dbReference type="EMBL" id="CP011545">
    <property type="protein sequence ID" value="AKK07946.1"/>
    <property type="molecule type" value="Genomic_DNA"/>
</dbReference>
<dbReference type="GO" id="GO:0047134">
    <property type="term" value="F:protein-disulfide reductase [NAD(P)H] activity"/>
    <property type="evidence" value="ECO:0007669"/>
    <property type="project" value="TreeGrafter"/>
</dbReference>
<evidence type="ECO:0000256" key="2">
    <source>
        <dbReference type="ARBA" id="ARBA00006597"/>
    </source>
</evidence>
<protein>
    <recommendedName>
        <fullName evidence="12">Transcriptional regulator WhiB</fullName>
    </recommendedName>
</protein>
<evidence type="ECO:0000256" key="7">
    <source>
        <dbReference type="ARBA" id="ARBA00023014"/>
    </source>
</evidence>
<comment type="cofactor">
    <cofactor evidence="12">
        <name>[4Fe-4S] cluster</name>
        <dbReference type="ChEBI" id="CHEBI:49883"/>
    </cofactor>
    <text evidence="12">Binds 1 [4Fe-4S] cluster per subunit. Following nitrosylation of the [4Fe-4S] cluster binds 1 [4Fe-8(NO)] cluster per subunit.</text>
</comment>
<proteinExistence type="inferred from homology"/>
<name>A0A0G3H3F9_9CORY</name>
<evidence type="ECO:0000256" key="6">
    <source>
        <dbReference type="ARBA" id="ARBA00023004"/>
    </source>
</evidence>
<dbReference type="InterPro" id="IPR034768">
    <property type="entry name" value="4FE4S_WBL"/>
</dbReference>
<keyword evidence="10 12" id="KW-1015">Disulfide bond</keyword>
<evidence type="ECO:0000256" key="10">
    <source>
        <dbReference type="ARBA" id="ARBA00023157"/>
    </source>
</evidence>
<keyword evidence="4 12" id="KW-0963">Cytoplasm</keyword>
<dbReference type="GO" id="GO:0035731">
    <property type="term" value="F:dinitrosyl-iron complex binding"/>
    <property type="evidence" value="ECO:0007669"/>
    <property type="project" value="UniProtKB-UniRule"/>
</dbReference>
<comment type="PTM">
    <text evidence="12">Upon Fe-S cluster removal intramolecular disulfide bonds are formed.</text>
</comment>
<dbReference type="PATRIC" id="fig|136857.5.peg.481"/>
<dbReference type="InterPro" id="IPR003482">
    <property type="entry name" value="Whib"/>
</dbReference>
<evidence type="ECO:0000256" key="1">
    <source>
        <dbReference type="ARBA" id="ARBA00004496"/>
    </source>
</evidence>
<dbReference type="GO" id="GO:0045454">
    <property type="term" value="P:cell redox homeostasis"/>
    <property type="evidence" value="ECO:0007669"/>
    <property type="project" value="TreeGrafter"/>
</dbReference>
<evidence type="ECO:0000256" key="4">
    <source>
        <dbReference type="ARBA" id="ARBA00022490"/>
    </source>
</evidence>
<feature type="binding site" evidence="12">
    <location>
        <position position="56"/>
    </location>
    <ligand>
        <name>[4Fe-4S] cluster</name>
        <dbReference type="ChEBI" id="CHEBI:49883"/>
    </ligand>
</feature>
<comment type="PTM">
    <text evidence="12">The Fe-S cluster can be nitrosylated by nitric oxide (NO).</text>
</comment>
<feature type="binding site" evidence="12">
    <location>
        <position position="62"/>
    </location>
    <ligand>
        <name>[4Fe-4S] cluster</name>
        <dbReference type="ChEBI" id="CHEBI:49883"/>
    </ligand>
</feature>
<keyword evidence="3 12" id="KW-0004">4Fe-4S</keyword>
<dbReference type="GO" id="GO:0051539">
    <property type="term" value="F:4 iron, 4 sulfur cluster binding"/>
    <property type="evidence" value="ECO:0007669"/>
    <property type="project" value="UniProtKB-UniRule"/>
</dbReference>
<dbReference type="Pfam" id="PF02467">
    <property type="entry name" value="Whib"/>
    <property type="match status" value="1"/>
</dbReference>
<dbReference type="HAMAP" id="MF_01479">
    <property type="entry name" value="WhiB"/>
    <property type="match status" value="1"/>
</dbReference>
<dbReference type="GO" id="GO:0045892">
    <property type="term" value="P:negative regulation of DNA-templated transcription"/>
    <property type="evidence" value="ECO:0007669"/>
    <property type="project" value="TreeGrafter"/>
</dbReference>
<dbReference type="GO" id="GO:0005737">
    <property type="term" value="C:cytoplasm"/>
    <property type="evidence" value="ECO:0007669"/>
    <property type="project" value="UniProtKB-SubCell"/>
</dbReference>
<dbReference type="GO" id="GO:0003677">
    <property type="term" value="F:DNA binding"/>
    <property type="evidence" value="ECO:0007669"/>
    <property type="project" value="UniProtKB-UniRule"/>
</dbReference>
<reference evidence="15" key="2">
    <citation type="submission" date="2015-05" db="EMBL/GenBank/DDBJ databases">
        <title>Complete genome sequence of Corynebacterium testudinoris DSM 44614, recovered from necrotic lesions in the mouth of a tortoise.</title>
        <authorList>
            <person name="Ruckert C."/>
            <person name="Albersmeier A."/>
            <person name="Winkler A."/>
            <person name="Tauch A."/>
        </authorList>
    </citation>
    <scope>NUCLEOTIDE SEQUENCE [LARGE SCALE GENOMIC DNA]</scope>
    <source>
        <strain evidence="15">DSM 44614</strain>
    </source>
</reference>
<dbReference type="PANTHER" id="PTHR38839:SF5">
    <property type="entry name" value="TRANSCRIPTIONAL REGULATOR WHID"/>
    <property type="match status" value="1"/>
</dbReference>
<comment type="function">
    <text evidence="12">Acts as a transcriptional regulator. Probably redox-responsive. The apo- but not holo-form probably binds DNA.</text>
</comment>
<evidence type="ECO:0000256" key="8">
    <source>
        <dbReference type="ARBA" id="ARBA00023015"/>
    </source>
</evidence>
<dbReference type="STRING" id="136857.CTEST_02455"/>
<accession>A0A0G3H3F9</accession>
<evidence type="ECO:0000313" key="15">
    <source>
        <dbReference type="Proteomes" id="UP000035540"/>
    </source>
</evidence>
<dbReference type="OrthoDB" id="4954884at2"/>
<comment type="subcellular location">
    <subcellularLocation>
        <location evidence="1 12">Cytoplasm</location>
    </subcellularLocation>
</comment>
<keyword evidence="8 12" id="KW-0805">Transcription regulation</keyword>
<feature type="binding site" evidence="12">
    <location>
        <position position="23"/>
    </location>
    <ligand>
        <name>[4Fe-4S] cluster</name>
        <dbReference type="ChEBI" id="CHEBI:49883"/>
    </ligand>
</feature>
<dbReference type="PANTHER" id="PTHR38839">
    <property type="entry name" value="TRANSCRIPTIONAL REGULATOR WHID-RELATED"/>
    <property type="match status" value="1"/>
</dbReference>
<evidence type="ECO:0000256" key="5">
    <source>
        <dbReference type="ARBA" id="ARBA00022723"/>
    </source>
</evidence>
<keyword evidence="11 12" id="KW-0804">Transcription</keyword>
<evidence type="ECO:0000313" key="14">
    <source>
        <dbReference type="EMBL" id="AKK07946.1"/>
    </source>
</evidence>
<keyword evidence="7 12" id="KW-0411">Iron-sulfur</keyword>
<dbReference type="Proteomes" id="UP000035540">
    <property type="component" value="Chromosome"/>
</dbReference>
<dbReference type="PROSITE" id="PS51674">
    <property type="entry name" value="4FE4S_WBL"/>
    <property type="match status" value="1"/>
</dbReference>
<keyword evidence="6 12" id="KW-0408">Iron</keyword>
<keyword evidence="5 12" id="KW-0479">Metal-binding</keyword>
<comment type="similarity">
    <text evidence="2 12">Belongs to the WhiB family.</text>
</comment>
<evidence type="ECO:0000259" key="13">
    <source>
        <dbReference type="PROSITE" id="PS51674"/>
    </source>
</evidence>
<organism evidence="14 15">
    <name type="scientific">Corynebacterium testudinoris</name>
    <dbReference type="NCBI Taxonomy" id="136857"/>
    <lineage>
        <taxon>Bacteria</taxon>
        <taxon>Bacillati</taxon>
        <taxon>Actinomycetota</taxon>
        <taxon>Actinomycetes</taxon>
        <taxon>Mycobacteriales</taxon>
        <taxon>Corynebacteriaceae</taxon>
        <taxon>Corynebacterium</taxon>
    </lineage>
</organism>